<sequence length="72" mass="8183">MAFLTASHAHHDAPLLTRFFRAIGSALIAIAESNPRLRRVKALQRLSDEQLAAKGLRRDDIVRYVFGDVYYL</sequence>
<name>A0A327Y279_9RHOB</name>
<dbReference type="OrthoDB" id="7867799at2"/>
<reference evidence="1 2" key="1">
    <citation type="submission" date="2018-06" db="EMBL/GenBank/DDBJ databases">
        <title>Genomic Encyclopedia of Archaeal and Bacterial Type Strains, Phase II (KMG-II): from individual species to whole genera.</title>
        <authorList>
            <person name="Goeker M."/>
        </authorList>
    </citation>
    <scope>NUCLEOTIDE SEQUENCE [LARGE SCALE GENOMIC DNA]</scope>
    <source>
        <strain evidence="1 2">DSM 22011</strain>
    </source>
</reference>
<evidence type="ECO:0008006" key="3">
    <source>
        <dbReference type="Google" id="ProtNLM"/>
    </source>
</evidence>
<organism evidence="1 2">
    <name type="scientific">Salipiger aestuarii</name>
    <dbReference type="NCBI Taxonomy" id="568098"/>
    <lineage>
        <taxon>Bacteria</taxon>
        <taxon>Pseudomonadati</taxon>
        <taxon>Pseudomonadota</taxon>
        <taxon>Alphaproteobacteria</taxon>
        <taxon>Rhodobacterales</taxon>
        <taxon>Roseobacteraceae</taxon>
        <taxon>Salipiger</taxon>
    </lineage>
</organism>
<proteinExistence type="predicted"/>
<evidence type="ECO:0000313" key="2">
    <source>
        <dbReference type="Proteomes" id="UP000249165"/>
    </source>
</evidence>
<gene>
    <name evidence="1" type="ORF">ATI53_102950</name>
</gene>
<comment type="caution">
    <text evidence="1">The sequence shown here is derived from an EMBL/GenBank/DDBJ whole genome shotgun (WGS) entry which is preliminary data.</text>
</comment>
<dbReference type="Proteomes" id="UP000249165">
    <property type="component" value="Unassembled WGS sequence"/>
</dbReference>
<dbReference type="RefSeq" id="WP_009506010.1">
    <property type="nucleotide sequence ID" value="NZ_LIGK01000027.1"/>
</dbReference>
<protein>
    <recommendedName>
        <fullName evidence="3">DUF1127 domain-containing protein</fullName>
    </recommendedName>
</protein>
<evidence type="ECO:0000313" key="1">
    <source>
        <dbReference type="EMBL" id="RAK14156.1"/>
    </source>
</evidence>
<accession>A0A327Y279</accession>
<dbReference type="EMBL" id="QLMG01000029">
    <property type="protein sequence ID" value="RAK14156.1"/>
    <property type="molecule type" value="Genomic_DNA"/>
</dbReference>
<keyword evidence="2" id="KW-1185">Reference proteome</keyword>
<dbReference type="AlphaFoldDB" id="A0A327Y279"/>